<dbReference type="Proteomes" id="UP001157502">
    <property type="component" value="Chromosome 7"/>
</dbReference>
<sequence length="147" mass="16044">MTNKDVDDRPTKDVDDPDAESDGPETSLCTPCRPSHVKIGNDGTVTVSSHCWETAKACTTPNGMARVLLMGLFSLDVLLKSNVKGGVSELDSSAERRQALDPRILQALQAAVVNQFPTAKEADVRKSINSRICELRHQVKRKSVENL</sequence>
<accession>A0ACC2H151</accession>
<comment type="caution">
    <text evidence="1">The sequence shown here is derived from an EMBL/GenBank/DDBJ whole genome shotgun (WGS) entry which is preliminary data.</text>
</comment>
<dbReference type="EMBL" id="CM055734">
    <property type="protein sequence ID" value="KAJ8009385.1"/>
    <property type="molecule type" value="Genomic_DNA"/>
</dbReference>
<reference evidence="1" key="1">
    <citation type="submission" date="2021-05" db="EMBL/GenBank/DDBJ databases">
        <authorList>
            <person name="Pan Q."/>
            <person name="Jouanno E."/>
            <person name="Zahm M."/>
            <person name="Klopp C."/>
            <person name="Cabau C."/>
            <person name="Louis A."/>
            <person name="Berthelot C."/>
            <person name="Parey E."/>
            <person name="Roest Crollius H."/>
            <person name="Montfort J."/>
            <person name="Robinson-Rechavi M."/>
            <person name="Bouchez O."/>
            <person name="Lampietro C."/>
            <person name="Lopez Roques C."/>
            <person name="Donnadieu C."/>
            <person name="Postlethwait J."/>
            <person name="Bobe J."/>
            <person name="Dillon D."/>
            <person name="Chandos A."/>
            <person name="von Hippel F."/>
            <person name="Guiguen Y."/>
        </authorList>
    </citation>
    <scope>NUCLEOTIDE SEQUENCE</scope>
    <source>
        <strain evidence="1">YG-Jan2019</strain>
    </source>
</reference>
<keyword evidence="2" id="KW-1185">Reference proteome</keyword>
<protein>
    <submittedName>
        <fullName evidence="1">Uncharacterized protein</fullName>
    </submittedName>
</protein>
<evidence type="ECO:0000313" key="1">
    <source>
        <dbReference type="EMBL" id="KAJ8009385.1"/>
    </source>
</evidence>
<organism evidence="1 2">
    <name type="scientific">Dallia pectoralis</name>
    <name type="common">Alaska blackfish</name>
    <dbReference type="NCBI Taxonomy" id="75939"/>
    <lineage>
        <taxon>Eukaryota</taxon>
        <taxon>Metazoa</taxon>
        <taxon>Chordata</taxon>
        <taxon>Craniata</taxon>
        <taxon>Vertebrata</taxon>
        <taxon>Euteleostomi</taxon>
        <taxon>Actinopterygii</taxon>
        <taxon>Neopterygii</taxon>
        <taxon>Teleostei</taxon>
        <taxon>Protacanthopterygii</taxon>
        <taxon>Esociformes</taxon>
        <taxon>Umbridae</taxon>
        <taxon>Dallia</taxon>
    </lineage>
</organism>
<evidence type="ECO:0000313" key="2">
    <source>
        <dbReference type="Proteomes" id="UP001157502"/>
    </source>
</evidence>
<name>A0ACC2H151_DALPE</name>
<gene>
    <name evidence="1" type="ORF">DPEC_G00088340</name>
</gene>
<proteinExistence type="predicted"/>